<dbReference type="InterPro" id="IPR000305">
    <property type="entry name" value="GIY-YIG_endonuc"/>
</dbReference>
<dbReference type="PROSITE" id="PS50164">
    <property type="entry name" value="GIY_YIG"/>
    <property type="match status" value="1"/>
</dbReference>
<dbReference type="InterPro" id="IPR050190">
    <property type="entry name" value="UPF0213_domain"/>
</dbReference>
<dbReference type="SUPFAM" id="SSF82771">
    <property type="entry name" value="GIY-YIG endonuclease"/>
    <property type="match status" value="1"/>
</dbReference>
<dbReference type="CDD" id="cd10456">
    <property type="entry name" value="GIY-YIG_UPF0213"/>
    <property type="match status" value="1"/>
</dbReference>
<dbReference type="Proteomes" id="UP000556026">
    <property type="component" value="Unassembled WGS sequence"/>
</dbReference>
<feature type="domain" description="GIY-YIG" evidence="2">
    <location>
        <begin position="1"/>
        <end position="76"/>
    </location>
</feature>
<comment type="similarity">
    <text evidence="1">Belongs to the UPF0213 family.</text>
</comment>
<dbReference type="EMBL" id="BLXX01000002">
    <property type="protein sequence ID" value="GFO58788.1"/>
    <property type="molecule type" value="Genomic_DNA"/>
</dbReference>
<sequence length="112" mass="12744">MNWLVYLIRCSDGTLYTGITTDIERRLREHATGKGAKYFRGRQPVELLYLEEGHDRSSASKREIAIKRLRRTEKDLLPASTSNSLSRPDFALSWSPLLREVAVRQDPAATAP</sequence>
<accession>A0A6V8MFL6</accession>
<evidence type="ECO:0000256" key="1">
    <source>
        <dbReference type="ARBA" id="ARBA00007435"/>
    </source>
</evidence>
<protein>
    <recommendedName>
        <fullName evidence="2">GIY-YIG domain-containing protein</fullName>
    </recommendedName>
</protein>
<evidence type="ECO:0000313" key="3">
    <source>
        <dbReference type="EMBL" id="GFO58788.1"/>
    </source>
</evidence>
<gene>
    <name evidence="3" type="ORF">GMST_11130</name>
</gene>
<keyword evidence="4" id="KW-1185">Reference proteome</keyword>
<organism evidence="3 4">
    <name type="scientific">Geomonas silvestris</name>
    <dbReference type="NCBI Taxonomy" id="2740184"/>
    <lineage>
        <taxon>Bacteria</taxon>
        <taxon>Pseudomonadati</taxon>
        <taxon>Thermodesulfobacteriota</taxon>
        <taxon>Desulfuromonadia</taxon>
        <taxon>Geobacterales</taxon>
        <taxon>Geobacteraceae</taxon>
        <taxon>Geomonas</taxon>
    </lineage>
</organism>
<name>A0A6V8MFL6_9BACT</name>
<dbReference type="Pfam" id="PF01541">
    <property type="entry name" value="GIY-YIG"/>
    <property type="match status" value="1"/>
</dbReference>
<dbReference type="PANTHER" id="PTHR34477:SF1">
    <property type="entry name" value="UPF0213 PROTEIN YHBQ"/>
    <property type="match status" value="1"/>
</dbReference>
<dbReference type="PANTHER" id="PTHR34477">
    <property type="entry name" value="UPF0213 PROTEIN YHBQ"/>
    <property type="match status" value="1"/>
</dbReference>
<evidence type="ECO:0000259" key="2">
    <source>
        <dbReference type="PROSITE" id="PS50164"/>
    </source>
</evidence>
<dbReference type="RefSeq" id="WP_183353634.1">
    <property type="nucleotide sequence ID" value="NZ_BLXX01000002.1"/>
</dbReference>
<evidence type="ECO:0000313" key="4">
    <source>
        <dbReference type="Proteomes" id="UP000556026"/>
    </source>
</evidence>
<dbReference type="AlphaFoldDB" id="A0A6V8MFL6"/>
<proteinExistence type="inferred from homology"/>
<comment type="caution">
    <text evidence="3">The sequence shown here is derived from an EMBL/GenBank/DDBJ whole genome shotgun (WGS) entry which is preliminary data.</text>
</comment>
<dbReference type="InterPro" id="IPR035901">
    <property type="entry name" value="GIY-YIG_endonuc_sf"/>
</dbReference>
<dbReference type="Gene3D" id="3.40.1440.10">
    <property type="entry name" value="GIY-YIG endonuclease"/>
    <property type="match status" value="1"/>
</dbReference>
<reference evidence="4" key="1">
    <citation type="submission" date="2020-06" db="EMBL/GenBank/DDBJ databases">
        <title>Draft genomic sequence of Geomonas sp. Red330.</title>
        <authorList>
            <person name="Itoh H."/>
            <person name="Zhenxing X."/>
            <person name="Ushijima N."/>
            <person name="Masuda Y."/>
            <person name="Shiratori Y."/>
            <person name="Senoo K."/>
        </authorList>
    </citation>
    <scope>NUCLEOTIDE SEQUENCE [LARGE SCALE GENOMIC DNA]</scope>
    <source>
        <strain evidence="4">Red330</strain>
    </source>
</reference>